<name>A0A0D2P4N8_HYPSF</name>
<evidence type="ECO:0000313" key="2">
    <source>
        <dbReference type="Proteomes" id="UP000054270"/>
    </source>
</evidence>
<keyword evidence="2" id="KW-1185">Reference proteome</keyword>
<protein>
    <submittedName>
        <fullName evidence="1">Uncharacterized protein</fullName>
    </submittedName>
</protein>
<sequence>MFLPCSRVPQRGGLTDVHKLESFESNIDCSRGSSSIWRALFAKQCRRGYRIDIDLKR</sequence>
<reference evidence="2" key="1">
    <citation type="submission" date="2014-04" db="EMBL/GenBank/DDBJ databases">
        <title>Evolutionary Origins and Diversification of the Mycorrhizal Mutualists.</title>
        <authorList>
            <consortium name="DOE Joint Genome Institute"/>
            <consortium name="Mycorrhizal Genomics Consortium"/>
            <person name="Kohler A."/>
            <person name="Kuo A."/>
            <person name="Nagy L.G."/>
            <person name="Floudas D."/>
            <person name="Copeland A."/>
            <person name="Barry K.W."/>
            <person name="Cichocki N."/>
            <person name="Veneault-Fourrey C."/>
            <person name="LaButti K."/>
            <person name="Lindquist E.A."/>
            <person name="Lipzen A."/>
            <person name="Lundell T."/>
            <person name="Morin E."/>
            <person name="Murat C."/>
            <person name="Riley R."/>
            <person name="Ohm R."/>
            <person name="Sun H."/>
            <person name="Tunlid A."/>
            <person name="Henrissat B."/>
            <person name="Grigoriev I.V."/>
            <person name="Hibbett D.S."/>
            <person name="Martin F."/>
        </authorList>
    </citation>
    <scope>NUCLEOTIDE SEQUENCE [LARGE SCALE GENOMIC DNA]</scope>
    <source>
        <strain evidence="2">FD-334 SS-4</strain>
    </source>
</reference>
<dbReference type="AlphaFoldDB" id="A0A0D2P4N8"/>
<organism evidence="1 2">
    <name type="scientific">Hypholoma sublateritium (strain FD-334 SS-4)</name>
    <dbReference type="NCBI Taxonomy" id="945553"/>
    <lineage>
        <taxon>Eukaryota</taxon>
        <taxon>Fungi</taxon>
        <taxon>Dikarya</taxon>
        <taxon>Basidiomycota</taxon>
        <taxon>Agaricomycotina</taxon>
        <taxon>Agaricomycetes</taxon>
        <taxon>Agaricomycetidae</taxon>
        <taxon>Agaricales</taxon>
        <taxon>Agaricineae</taxon>
        <taxon>Strophariaceae</taxon>
        <taxon>Hypholoma</taxon>
    </lineage>
</organism>
<accession>A0A0D2P4N8</accession>
<gene>
    <name evidence="1" type="ORF">HYPSUDRAFT_584561</name>
</gene>
<dbReference type="OrthoDB" id="194443at2759"/>
<dbReference type="EMBL" id="KN817542">
    <property type="protein sequence ID" value="KJA23631.1"/>
    <property type="molecule type" value="Genomic_DNA"/>
</dbReference>
<dbReference type="Proteomes" id="UP000054270">
    <property type="component" value="Unassembled WGS sequence"/>
</dbReference>
<evidence type="ECO:0000313" key="1">
    <source>
        <dbReference type="EMBL" id="KJA23631.1"/>
    </source>
</evidence>
<proteinExistence type="predicted"/>